<proteinExistence type="predicted"/>
<protein>
    <submittedName>
        <fullName evidence="1">Uncharacterized protein</fullName>
    </submittedName>
</protein>
<reference evidence="1" key="1">
    <citation type="submission" date="2019-11" db="EMBL/GenBank/DDBJ databases">
        <authorList>
            <person name="Feng L."/>
        </authorList>
    </citation>
    <scope>NUCLEOTIDE SEQUENCE</scope>
    <source>
        <strain evidence="1">AodontolyticusLFYP35</strain>
    </source>
</reference>
<organism evidence="1">
    <name type="scientific">Schaalia odontolytica</name>
    <dbReference type="NCBI Taxonomy" id="1660"/>
    <lineage>
        <taxon>Bacteria</taxon>
        <taxon>Bacillati</taxon>
        <taxon>Actinomycetota</taxon>
        <taxon>Actinomycetes</taxon>
        <taxon>Actinomycetales</taxon>
        <taxon>Actinomycetaceae</taxon>
        <taxon>Schaalia</taxon>
    </lineage>
</organism>
<accession>A0A6N2T8K0</accession>
<name>A0A6N2T8K0_9ACTO</name>
<evidence type="ECO:0000313" key="1">
    <source>
        <dbReference type="EMBL" id="VYT01955.1"/>
    </source>
</evidence>
<gene>
    <name evidence="1" type="ORF">AOLFYP35_01234</name>
</gene>
<sequence>MPATTPTLKIPYPLDSDPLRSFPQVAKDAANILDAASTIKTATLPLFDGAWRYEPEGGLVRTVNGTNHLSISIVRTGGSFHMDAGGIIDIFRINNTVKVPSTREWVMCGTLFGPGIWPMPIFLNAGLVRVLCYGPVDIQNNGAYRGSAVWVA</sequence>
<dbReference type="AlphaFoldDB" id="A0A6N2T8K0"/>
<dbReference type="EMBL" id="CACRSM010000002">
    <property type="protein sequence ID" value="VYT01955.1"/>
    <property type="molecule type" value="Genomic_DNA"/>
</dbReference>